<dbReference type="Gene3D" id="3.40.50.2000">
    <property type="entry name" value="Glycogen Phosphorylase B"/>
    <property type="match status" value="2"/>
</dbReference>
<dbReference type="InterPro" id="IPR002201">
    <property type="entry name" value="Glyco_trans_9"/>
</dbReference>
<dbReference type="PANTHER" id="PTHR30160:SF22">
    <property type="entry name" value="LIPOPOLYSACCHARIDE CORE BIOSYNTHESIS PROTEIN"/>
    <property type="match status" value="1"/>
</dbReference>
<dbReference type="Pfam" id="PF01075">
    <property type="entry name" value="Glyco_transf_9"/>
    <property type="match status" value="1"/>
</dbReference>
<dbReference type="InterPro" id="IPR051199">
    <property type="entry name" value="LPS_LOS_Heptosyltrfase"/>
</dbReference>
<evidence type="ECO:0000313" key="3">
    <source>
        <dbReference type="EMBL" id="TMU55792.1"/>
    </source>
</evidence>
<evidence type="ECO:0000313" key="4">
    <source>
        <dbReference type="Proteomes" id="UP000751614"/>
    </source>
</evidence>
<accession>A0ABY2WMN6</accession>
<evidence type="ECO:0000256" key="2">
    <source>
        <dbReference type="ARBA" id="ARBA00022679"/>
    </source>
</evidence>
<dbReference type="CDD" id="cd03789">
    <property type="entry name" value="GT9_LPS_heptosyltransferase"/>
    <property type="match status" value="1"/>
</dbReference>
<protein>
    <submittedName>
        <fullName evidence="3">Glycosyltransferase family 9 protein</fullName>
    </submittedName>
</protein>
<sequence length="332" mass="37009">MGDVAMTIPVLNAVLDAYPEARFTVLTKKHFAPIFSQLDRVSVHHAEVKTKHKGLIGLWRLYKELSKFKFDAVADLHNVLRSRILKKYFALDGVPFVQIDKGRKAKKALTRKSNKSFHQLKTTHQRYADVFSELGYQINLEDAKPLARLQLSENVLKAVTQDAKKWVGIAPFAAHEGKMYPLKLMREVVKAIVDTDKYKILLFGGGASEVEQLNAIAVSNSNVQNVAGKLSLTEELELISNLDVMLSMDSGNAHLAANYGIPVVTLWGVTHPFAGFAPFAQSKENALLSDRNEFPLVPTSVYGNKLPKGYESVMESIPPKKVVERLINILEN</sequence>
<dbReference type="PANTHER" id="PTHR30160">
    <property type="entry name" value="TETRAACYLDISACCHARIDE 4'-KINASE-RELATED"/>
    <property type="match status" value="1"/>
</dbReference>
<proteinExistence type="predicted"/>
<keyword evidence="2" id="KW-0808">Transferase</keyword>
<keyword evidence="4" id="KW-1185">Reference proteome</keyword>
<dbReference type="SUPFAM" id="SSF53756">
    <property type="entry name" value="UDP-Glycosyltransferase/glycogen phosphorylase"/>
    <property type="match status" value="1"/>
</dbReference>
<gene>
    <name evidence="3" type="ORF">FGG15_12695</name>
</gene>
<reference evidence="3 4" key="1">
    <citation type="submission" date="2019-05" db="EMBL/GenBank/DDBJ databases">
        <title>Flagellimonas sp. AsT0115, sp. nov., isolated from a marine red algae, Asparagopsis taxiformis.</title>
        <authorList>
            <person name="Kim J."/>
            <person name="Jeong S.E."/>
            <person name="Jeon C.O."/>
        </authorList>
    </citation>
    <scope>NUCLEOTIDE SEQUENCE [LARGE SCALE GENOMIC DNA]</scope>
    <source>
        <strain evidence="3 4">AsT0115</strain>
    </source>
</reference>
<organism evidence="3 4">
    <name type="scientific">Flagellimonas algicola</name>
    <dbReference type="NCBI Taxonomy" id="2583815"/>
    <lineage>
        <taxon>Bacteria</taxon>
        <taxon>Pseudomonadati</taxon>
        <taxon>Bacteroidota</taxon>
        <taxon>Flavobacteriia</taxon>
        <taxon>Flavobacteriales</taxon>
        <taxon>Flavobacteriaceae</taxon>
        <taxon>Flagellimonas</taxon>
    </lineage>
</organism>
<dbReference type="Proteomes" id="UP000751614">
    <property type="component" value="Unassembled WGS sequence"/>
</dbReference>
<name>A0ABY2WMN6_9FLAO</name>
<evidence type="ECO:0000256" key="1">
    <source>
        <dbReference type="ARBA" id="ARBA00022676"/>
    </source>
</evidence>
<keyword evidence="1" id="KW-0328">Glycosyltransferase</keyword>
<comment type="caution">
    <text evidence="3">The sequence shown here is derived from an EMBL/GenBank/DDBJ whole genome shotgun (WGS) entry which is preliminary data.</text>
</comment>
<dbReference type="EMBL" id="VCNI01000002">
    <property type="protein sequence ID" value="TMU55792.1"/>
    <property type="molecule type" value="Genomic_DNA"/>
</dbReference>